<organism evidence="1 3">
    <name type="scientific">Trichuris suis</name>
    <name type="common">pig whipworm</name>
    <dbReference type="NCBI Taxonomy" id="68888"/>
    <lineage>
        <taxon>Eukaryota</taxon>
        <taxon>Metazoa</taxon>
        <taxon>Ecdysozoa</taxon>
        <taxon>Nematoda</taxon>
        <taxon>Enoplea</taxon>
        <taxon>Dorylaimia</taxon>
        <taxon>Trichinellida</taxon>
        <taxon>Trichuridae</taxon>
        <taxon>Trichuris</taxon>
    </lineage>
</organism>
<gene>
    <name evidence="1" type="ORF">M513_08347</name>
    <name evidence="2" type="ORF">M514_08347</name>
</gene>
<dbReference type="AlphaFoldDB" id="A0A085M0R0"/>
<evidence type="ECO:0000313" key="1">
    <source>
        <dbReference type="EMBL" id="KFD50806.1"/>
    </source>
</evidence>
<protein>
    <submittedName>
        <fullName evidence="1">Uncharacterized protein</fullName>
    </submittedName>
</protein>
<proteinExistence type="predicted"/>
<dbReference type="EMBL" id="KL367574">
    <property type="protein sequence ID" value="KFD63392.1"/>
    <property type="molecule type" value="Genomic_DNA"/>
</dbReference>
<dbReference type="Proteomes" id="UP000030764">
    <property type="component" value="Unassembled WGS sequence"/>
</dbReference>
<keyword evidence="3" id="KW-1185">Reference proteome</keyword>
<dbReference type="Proteomes" id="UP000030758">
    <property type="component" value="Unassembled WGS sequence"/>
</dbReference>
<name>A0A085M0R0_9BILA</name>
<sequence>MLLKYDFSRGEFCQFPTLTQPCEKVKIPENDAHVYCHYLEMPHEDFLRRFDDALSLVILNSVVDPFTVNPLDGDTYLKEELIDLQSKEKTKPKVVRGYEYLQLHEQIPLRYPALWASVNRLLIAVLSSLVG</sequence>
<reference evidence="1 3" key="1">
    <citation type="journal article" date="2014" name="Nat. Genet.">
        <title>Genome and transcriptome of the porcine whipworm Trichuris suis.</title>
        <authorList>
            <person name="Jex A.R."/>
            <person name="Nejsum P."/>
            <person name="Schwarz E.M."/>
            <person name="Hu L."/>
            <person name="Young N.D."/>
            <person name="Hall R.S."/>
            <person name="Korhonen P.K."/>
            <person name="Liao S."/>
            <person name="Thamsborg S."/>
            <person name="Xia J."/>
            <person name="Xu P."/>
            <person name="Wang S."/>
            <person name="Scheerlinck J.P."/>
            <person name="Hofmann A."/>
            <person name="Sternberg P.W."/>
            <person name="Wang J."/>
            <person name="Gasser R.B."/>
        </authorList>
    </citation>
    <scope>NUCLEOTIDE SEQUENCE [LARGE SCALE GENOMIC DNA]</scope>
    <source>
        <strain evidence="2">DCEP-RM93F</strain>
        <strain evidence="1">DCEP-RM93M</strain>
    </source>
</reference>
<evidence type="ECO:0000313" key="3">
    <source>
        <dbReference type="Proteomes" id="UP000030764"/>
    </source>
</evidence>
<dbReference type="EMBL" id="KL363248">
    <property type="protein sequence ID" value="KFD50806.1"/>
    <property type="molecule type" value="Genomic_DNA"/>
</dbReference>
<accession>A0A085M0R0</accession>
<evidence type="ECO:0000313" key="2">
    <source>
        <dbReference type="EMBL" id="KFD63392.1"/>
    </source>
</evidence>